<proteinExistence type="predicted"/>
<evidence type="ECO:0000313" key="2">
    <source>
        <dbReference type="EMBL" id="OGL79514.1"/>
    </source>
</evidence>
<protein>
    <recommendedName>
        <fullName evidence="4">Bacterial Ig-like domain-containing protein</fullName>
    </recommendedName>
</protein>
<reference evidence="2 3" key="1">
    <citation type="journal article" date="2016" name="Nat. Commun.">
        <title>Thousands of microbial genomes shed light on interconnected biogeochemical processes in an aquifer system.</title>
        <authorList>
            <person name="Anantharaman K."/>
            <person name="Brown C.T."/>
            <person name="Hug L.A."/>
            <person name="Sharon I."/>
            <person name="Castelle C.J."/>
            <person name="Probst A.J."/>
            <person name="Thomas B.C."/>
            <person name="Singh A."/>
            <person name="Wilkins M.J."/>
            <person name="Karaoz U."/>
            <person name="Brodie E.L."/>
            <person name="Williams K.H."/>
            <person name="Hubbard S.S."/>
            <person name="Banfield J.F."/>
        </authorList>
    </citation>
    <scope>NUCLEOTIDE SEQUENCE [LARGE SCALE GENOMIC DNA]</scope>
</reference>
<organism evidence="2 3">
    <name type="scientific">Candidatus Uhrbacteria bacterium RIFCSPHIGHO2_12_FULL_60_25</name>
    <dbReference type="NCBI Taxonomy" id="1802399"/>
    <lineage>
        <taxon>Bacteria</taxon>
        <taxon>Candidatus Uhriibacteriota</taxon>
    </lineage>
</organism>
<dbReference type="Proteomes" id="UP000176603">
    <property type="component" value="Unassembled WGS sequence"/>
</dbReference>
<dbReference type="STRING" id="1802399.A3E39_00130"/>
<comment type="caution">
    <text evidence="2">The sequence shown here is derived from an EMBL/GenBank/DDBJ whole genome shotgun (WGS) entry which is preliminary data.</text>
</comment>
<evidence type="ECO:0000256" key="1">
    <source>
        <dbReference type="SAM" id="SignalP"/>
    </source>
</evidence>
<dbReference type="AlphaFoldDB" id="A0A1F7UP28"/>
<gene>
    <name evidence="2" type="ORF">A3E39_00130</name>
</gene>
<evidence type="ECO:0008006" key="4">
    <source>
        <dbReference type="Google" id="ProtNLM"/>
    </source>
</evidence>
<name>A0A1F7UP28_9BACT</name>
<dbReference type="EMBL" id="MGEH01000007">
    <property type="protein sequence ID" value="OGL79514.1"/>
    <property type="molecule type" value="Genomic_DNA"/>
</dbReference>
<feature type="signal peptide" evidence="1">
    <location>
        <begin position="1"/>
        <end position="22"/>
    </location>
</feature>
<keyword evidence="1" id="KW-0732">Signal</keyword>
<evidence type="ECO:0000313" key="3">
    <source>
        <dbReference type="Proteomes" id="UP000176603"/>
    </source>
</evidence>
<accession>A0A1F7UP28</accession>
<sequence>MKRLLCATLSLITFALPVATHAATPPALLHWTAPMNGMNSYTYWFDPNGGRYSFLSNAAVSSWFPDASSRVQEVPVAELAVIPLKGTMSHKPAARLVQFASSPRIYAVSRYGMLRLLTTENVTAALYGANWKSGVDELSVADYPVYRFASPVTDEAEFDRDAYLAATPTPTQNIPAAKPPETFEASVLLQTDTTSALVGRTMTLTATVVNPRTSWQNLTLRFYDQAGQVLKTCKGTVGCSHSFDATGPLGVQSYTARVFNEFDQAVASNPVSVYVANPQ</sequence>
<feature type="chain" id="PRO_5009533097" description="Bacterial Ig-like domain-containing protein" evidence="1">
    <location>
        <begin position="23"/>
        <end position="279"/>
    </location>
</feature>